<dbReference type="EMBL" id="JRLX01000006">
    <property type="protein sequence ID" value="KGO87031.1"/>
    <property type="molecule type" value="Genomic_DNA"/>
</dbReference>
<gene>
    <name evidence="2" type="ORF">Q765_07400</name>
</gene>
<feature type="non-terminal residue" evidence="2">
    <location>
        <position position="1640"/>
    </location>
</feature>
<dbReference type="PROSITE" id="PS50853">
    <property type="entry name" value="FN3"/>
    <property type="match status" value="1"/>
</dbReference>
<dbReference type="InterPro" id="IPR003961">
    <property type="entry name" value="FN3_dom"/>
</dbReference>
<comment type="caution">
    <text evidence="2">The sequence shown here is derived from an EMBL/GenBank/DDBJ whole genome shotgun (WGS) entry which is preliminary data.</text>
</comment>
<dbReference type="Proteomes" id="UP000030152">
    <property type="component" value="Unassembled WGS sequence"/>
</dbReference>
<evidence type="ECO:0000313" key="3">
    <source>
        <dbReference type="Proteomes" id="UP000030152"/>
    </source>
</evidence>
<dbReference type="eggNOG" id="COG1404">
    <property type="taxonomic scope" value="Bacteria"/>
</dbReference>
<dbReference type="STRING" id="1121895.GCA_000378485_01807"/>
<name>A0A0A2M5X7_9FLAO</name>
<dbReference type="Gene3D" id="2.60.40.10">
    <property type="entry name" value="Immunoglobulins"/>
    <property type="match status" value="2"/>
</dbReference>
<dbReference type="InterPro" id="IPR013783">
    <property type="entry name" value="Ig-like_fold"/>
</dbReference>
<reference evidence="2 3" key="1">
    <citation type="submission" date="2013-09" db="EMBL/GenBank/DDBJ databases">
        <authorList>
            <person name="Zeng Z."/>
            <person name="Chen C."/>
        </authorList>
    </citation>
    <scope>NUCLEOTIDE SEQUENCE [LARGE SCALE GENOMIC DNA]</scope>
    <source>
        <strain evidence="2 3">WB 3.3-2</strain>
    </source>
</reference>
<dbReference type="eggNOG" id="COG1649">
    <property type="taxonomic scope" value="Bacteria"/>
</dbReference>
<proteinExistence type="predicted"/>
<dbReference type="InterPro" id="IPR045474">
    <property type="entry name" value="GEVED"/>
</dbReference>
<feature type="domain" description="Fibronectin type-III" evidence="1">
    <location>
        <begin position="1366"/>
        <end position="1458"/>
    </location>
</feature>
<evidence type="ECO:0000313" key="2">
    <source>
        <dbReference type="EMBL" id="KGO87031.1"/>
    </source>
</evidence>
<keyword evidence="3" id="KW-1185">Reference proteome</keyword>
<dbReference type="Pfam" id="PF20009">
    <property type="entry name" value="GEVED"/>
    <property type="match status" value="5"/>
</dbReference>
<dbReference type="SMART" id="SM00060">
    <property type="entry name" value="FN3"/>
    <property type="match status" value="3"/>
</dbReference>
<evidence type="ECO:0000259" key="1">
    <source>
        <dbReference type="PROSITE" id="PS50853"/>
    </source>
</evidence>
<protein>
    <recommendedName>
        <fullName evidence="1">Fibronectin type-III domain-containing protein</fullName>
    </recommendedName>
</protein>
<sequence>MLFFIYKAAKYKCPVYLNYTNKLRPLKFKMKKTYETKMEFLKNSLRQAGSKTGFVLAFVLLVINAATTFAQNGYTCATAIDLATLTGPVSGNTTGAGNENLPTCNNWGTAPDVYYSISVPVGYTLTIGQTASSYDSVRSLFYGSCDSQTAIACIDTEVTSNTWENTTAATQTVYYVQDGWSANMGTYTFTWSLTAPPVCNVPRNLGATLTSATLANLSWTAPVTGTALNYEYALTTTATPPASGTVTTATEVFDTAVTVNATNYLHVRTNCGTTDGYSTWSTYSFYSGICIPAPLSRDGSGITNVTLGSINNTTEGETGNYGNFSTQIVNMGQGVSYPLSITLTTNSAYNVKVWVDWNDNLTFDANEEVFTAVTTAVRTATVTGTLTVPAGAILGNHRMRVGAVATWNTITPCFADYGGSFEDYTINVTTPPSCFIPAGLAVANTGAGIATISWTAPTQGGTPSGYEYAITATRATPISGVAATGTQVTGVTVPVNANSYLQVRSNCGNGDFSEWVAFPFYHGVCIPAPTSTNGSGIVNVTMGAINNTTVAEAGNYGNYSNLVANIGQGVTQPFSISLTTYTAYNTKIWVDWNNDLDFDDAGEEIFTGISTTLNVSTLTGSFTVPATTAVGQYRLRVGATSIYNGPIAPCYTGANGTFEDYTINVTPAPTCYAPTNVAGQSLGLGTANITWAAPALGTTPAGYEYAVTATATPPASGTANTTTTATNVTVTANAVNYLHVRTNCGNDDFSEWTTVSFYNGYCTPAPTFQGGTGITNVTLGAINNTTSGSVPYTDYTTQAATIGQGVTQPLSISLFVYDSYSTKVWVDWNDDLDFDDAGEEVFSISSPASTRATVTGTITVPLTATLGNHRMRVGAVPASVGSATPCYFIGMGSFEDYALTVSEAPSCYAPTALTAQSTAAGVISVSWTAPVNGGTPAGYEYAVTATNEVPSAGTVNATTSVANVTVTVNTTSYIHVRTNCGNGDFSEWATIPFYNGVCIPAIEYGNGTGITNVTIGSINNTTVAETGNFGDYSAQVVNIGQGVTQPFSLTTASFSANNIKIWIDLNDDLDFEDEGELLYTGLTANTNPATLTGTFVLPATAALGQHRLRIANTPSYNAAPTPCGPMLYGAVEDYTVNVTTPPLCFTPTNPAGIAVAANTANLTWTAPSLGTTPAGYEYVVDTISNVSPASGTAVTVPFVNGYTGIADNTFYYLHVRTSCGNGDFSEWVTSAGFKYLAGETCNIAVDLGAQTSPYSSTTVGAANDFIASCASSSTAPDIFYSIEVPNGYTINIGQTENDYDSVHSVFYGSCDTRTLILCADEDLQRASWENLTGSSKTVYYVQDGWGTSAGTFTLSWTLTPPVACDIPRTLDVNLTSTTSGTASWTVPNTGSPAGYEYAVTTLATPPASGTTTTGTSVTVTGMEPNTNSYLHVRSVCGNDGTSVWVTYAFFSGYCIPESTTSTAHYITSVSTTGALVNILNTSTEFSAYTDYTATQSVTTYPGGSFAIQATASVAANQYLYNVWIDWNNNLDFSDEGERVISTTRLVSPAALGNIAIPAGTPQGTYRMRIRNAFTDTFIPACGDVTSGEAEDYTIVVGAAPTCFPPFGLTVAPSDVTTANLSWSAPLLGGTPAGYEYVFSP</sequence>
<organism evidence="2 3">
    <name type="scientific">Flavobacterium rivuli WB 3.3-2 = DSM 21788</name>
    <dbReference type="NCBI Taxonomy" id="1121895"/>
    <lineage>
        <taxon>Bacteria</taxon>
        <taxon>Pseudomonadati</taxon>
        <taxon>Bacteroidota</taxon>
        <taxon>Flavobacteriia</taxon>
        <taxon>Flavobacteriales</taxon>
        <taxon>Flavobacteriaceae</taxon>
        <taxon>Flavobacterium</taxon>
    </lineage>
</organism>
<accession>A0A0A2M5X7</accession>